<dbReference type="CDD" id="cd00093">
    <property type="entry name" value="HTH_XRE"/>
    <property type="match status" value="1"/>
</dbReference>
<dbReference type="PROSITE" id="PS50943">
    <property type="entry name" value="HTH_CROC1"/>
    <property type="match status" value="1"/>
</dbReference>
<keyword evidence="1" id="KW-0238">DNA-binding</keyword>
<evidence type="ECO:0000313" key="3">
    <source>
        <dbReference type="EMBL" id="MDQ0422343.1"/>
    </source>
</evidence>
<dbReference type="Gene3D" id="1.10.260.40">
    <property type="entry name" value="lambda repressor-like DNA-binding domains"/>
    <property type="match status" value="1"/>
</dbReference>
<protein>
    <submittedName>
        <fullName evidence="3">Transcriptional regulator with XRE-family HTH domain</fullName>
    </submittedName>
</protein>
<dbReference type="InterPro" id="IPR001387">
    <property type="entry name" value="Cro/C1-type_HTH"/>
</dbReference>
<feature type="domain" description="HTH cro/C1-type" evidence="2">
    <location>
        <begin position="16"/>
        <end position="70"/>
    </location>
</feature>
<evidence type="ECO:0000256" key="1">
    <source>
        <dbReference type="ARBA" id="ARBA00023125"/>
    </source>
</evidence>
<dbReference type="EMBL" id="JAUSUW010000010">
    <property type="protein sequence ID" value="MDQ0422343.1"/>
    <property type="molecule type" value="Genomic_DNA"/>
</dbReference>
<accession>A0ABU0GAG2</accession>
<dbReference type="RefSeq" id="WP_307374812.1">
    <property type="nucleotide sequence ID" value="NZ_JAUSUW010000010.1"/>
</dbReference>
<dbReference type="Pfam" id="PF01381">
    <property type="entry name" value="HTH_3"/>
    <property type="match status" value="1"/>
</dbReference>
<organism evidence="3 4">
    <name type="scientific">Peteryoungia aggregata LMG 23059</name>
    <dbReference type="NCBI Taxonomy" id="1368425"/>
    <lineage>
        <taxon>Bacteria</taxon>
        <taxon>Pseudomonadati</taxon>
        <taxon>Pseudomonadota</taxon>
        <taxon>Alphaproteobacteria</taxon>
        <taxon>Hyphomicrobiales</taxon>
        <taxon>Rhizobiaceae</taxon>
        <taxon>Peteryoungia</taxon>
    </lineage>
</organism>
<dbReference type="SUPFAM" id="SSF47413">
    <property type="entry name" value="lambda repressor-like DNA-binding domains"/>
    <property type="match status" value="1"/>
</dbReference>
<keyword evidence="4" id="KW-1185">Reference proteome</keyword>
<dbReference type="PANTHER" id="PTHR46558">
    <property type="entry name" value="TRACRIPTIONAL REGULATORY PROTEIN-RELATED-RELATED"/>
    <property type="match status" value="1"/>
</dbReference>
<evidence type="ECO:0000313" key="4">
    <source>
        <dbReference type="Proteomes" id="UP001238496"/>
    </source>
</evidence>
<gene>
    <name evidence="3" type="ORF">J2045_003391</name>
</gene>
<proteinExistence type="predicted"/>
<dbReference type="Proteomes" id="UP001238496">
    <property type="component" value="Unassembled WGS sequence"/>
</dbReference>
<reference evidence="3 4" key="1">
    <citation type="submission" date="2023-07" db="EMBL/GenBank/DDBJ databases">
        <title>Genomic Encyclopedia of Type Strains, Phase IV (KMG-IV): sequencing the most valuable type-strain genomes for metagenomic binning, comparative biology and taxonomic classification.</title>
        <authorList>
            <person name="Goeker M."/>
        </authorList>
    </citation>
    <scope>NUCLEOTIDE SEQUENCE [LARGE SCALE GENOMIC DNA]</scope>
    <source>
        <strain evidence="3 4">DSM 1111</strain>
    </source>
</reference>
<dbReference type="PANTHER" id="PTHR46558:SF4">
    <property type="entry name" value="DNA-BIDING PHAGE PROTEIN"/>
    <property type="match status" value="1"/>
</dbReference>
<evidence type="ECO:0000259" key="2">
    <source>
        <dbReference type="PROSITE" id="PS50943"/>
    </source>
</evidence>
<sequence length="140" mass="14821">MKDTPHPTDVIIGNNLARLRKAKGLSLEALGERVGVSFQQLQKYSSGANRISASMADMLCQALGCHISDLFAGTAATGCAPLSLPQASPQAMKLATAFDRIKGAQTRQSISRIVTAIIAEQAQDEPEQADDLEPDQDIAA</sequence>
<dbReference type="SMART" id="SM00530">
    <property type="entry name" value="HTH_XRE"/>
    <property type="match status" value="1"/>
</dbReference>
<comment type="caution">
    <text evidence="3">The sequence shown here is derived from an EMBL/GenBank/DDBJ whole genome shotgun (WGS) entry which is preliminary data.</text>
</comment>
<name>A0ABU0GAG2_9HYPH</name>
<dbReference type="InterPro" id="IPR010982">
    <property type="entry name" value="Lambda_DNA-bd_dom_sf"/>
</dbReference>